<reference evidence="3" key="1">
    <citation type="journal article" date="2014" name="Proc. Natl. Acad. Sci. U.S.A.">
        <title>Extensive sampling of basidiomycete genomes demonstrates inadequacy of the white-rot/brown-rot paradigm for wood decay fungi.</title>
        <authorList>
            <person name="Riley R."/>
            <person name="Salamov A.A."/>
            <person name="Brown D.W."/>
            <person name="Nagy L.G."/>
            <person name="Floudas D."/>
            <person name="Held B.W."/>
            <person name="Levasseur A."/>
            <person name="Lombard V."/>
            <person name="Morin E."/>
            <person name="Otillar R."/>
            <person name="Lindquist E.A."/>
            <person name="Sun H."/>
            <person name="LaButti K.M."/>
            <person name="Schmutz J."/>
            <person name="Jabbour D."/>
            <person name="Luo H."/>
            <person name="Baker S.E."/>
            <person name="Pisabarro A.G."/>
            <person name="Walton J.D."/>
            <person name="Blanchette R.A."/>
            <person name="Henrissat B."/>
            <person name="Martin F."/>
            <person name="Cullen D."/>
            <person name="Hibbett D.S."/>
            <person name="Grigoriev I.V."/>
        </authorList>
    </citation>
    <scope>NUCLEOTIDE SEQUENCE [LARGE SCALE GENOMIC DNA]</scope>
    <source>
        <strain evidence="3">FD-172 SS1</strain>
    </source>
</reference>
<dbReference type="Proteomes" id="UP000027195">
    <property type="component" value="Unassembled WGS sequence"/>
</dbReference>
<dbReference type="OrthoDB" id="3255642at2759"/>
<dbReference type="STRING" id="930990.A0A067LVI6"/>
<keyword evidence="3" id="KW-1185">Reference proteome</keyword>
<evidence type="ECO:0000256" key="1">
    <source>
        <dbReference type="SAM" id="SignalP"/>
    </source>
</evidence>
<dbReference type="AlphaFoldDB" id="A0A067LVI6"/>
<name>A0A067LVI6_BOTB1</name>
<dbReference type="PROSITE" id="PS51257">
    <property type="entry name" value="PROKAR_LIPOPROTEIN"/>
    <property type="match status" value="1"/>
</dbReference>
<feature type="chain" id="PRO_5001644154" evidence="1">
    <location>
        <begin position="23"/>
        <end position="230"/>
    </location>
</feature>
<protein>
    <submittedName>
        <fullName evidence="2">Uncharacterized protein</fullName>
    </submittedName>
</protein>
<sequence>MRAGFLLATLLSASLFPHAATACEGPCITGITAAFVGNYSEPVQKVYADIALSITRALLPPTPSAIGLAGRMIEPFLEAYERDAYSRAEQAIFPGFFHGKCQRDGVDPPGCPIPDCAVICGTPGSLVHFYSTLTWIAFNTTADGITDTFRPAHSKPRAQLLQAVLSARRTHARDYHGAFMSDKHVEGVLDDILKKDVGRDGLAKECQKGGDALGACSWKGPMVEFISTFP</sequence>
<organism evidence="2 3">
    <name type="scientific">Botryobasidium botryosum (strain FD-172 SS1)</name>
    <dbReference type="NCBI Taxonomy" id="930990"/>
    <lineage>
        <taxon>Eukaryota</taxon>
        <taxon>Fungi</taxon>
        <taxon>Dikarya</taxon>
        <taxon>Basidiomycota</taxon>
        <taxon>Agaricomycotina</taxon>
        <taxon>Agaricomycetes</taxon>
        <taxon>Cantharellales</taxon>
        <taxon>Botryobasidiaceae</taxon>
        <taxon>Botryobasidium</taxon>
    </lineage>
</organism>
<evidence type="ECO:0000313" key="2">
    <source>
        <dbReference type="EMBL" id="KDQ07179.1"/>
    </source>
</evidence>
<evidence type="ECO:0000313" key="3">
    <source>
        <dbReference type="Proteomes" id="UP000027195"/>
    </source>
</evidence>
<gene>
    <name evidence="2" type="ORF">BOTBODRAFT_180930</name>
</gene>
<proteinExistence type="predicted"/>
<dbReference type="InParanoid" id="A0A067LVI6"/>
<feature type="signal peptide" evidence="1">
    <location>
        <begin position="1"/>
        <end position="22"/>
    </location>
</feature>
<accession>A0A067LVI6</accession>
<dbReference type="EMBL" id="KL198113">
    <property type="protein sequence ID" value="KDQ07179.1"/>
    <property type="molecule type" value="Genomic_DNA"/>
</dbReference>
<dbReference type="HOGENOM" id="CLU_061599_0_0_1"/>
<keyword evidence="1" id="KW-0732">Signal</keyword>